<evidence type="ECO:0000313" key="1">
    <source>
        <dbReference type="EMBL" id="MDH6059961.1"/>
    </source>
</evidence>
<comment type="caution">
    <text evidence="1">The sequence shown here is derived from an EMBL/GenBank/DDBJ whole genome shotgun (WGS) entry which is preliminary data.</text>
</comment>
<proteinExistence type="predicted"/>
<dbReference type="EMBL" id="JANQDH010000038">
    <property type="protein sequence ID" value="MDH6059961.1"/>
    <property type="molecule type" value="Genomic_DNA"/>
</dbReference>
<evidence type="ECO:0000313" key="2">
    <source>
        <dbReference type="Proteomes" id="UP001159387"/>
    </source>
</evidence>
<dbReference type="PROSITE" id="PS51257">
    <property type="entry name" value="PROKAR_LIPOPROTEIN"/>
    <property type="match status" value="1"/>
</dbReference>
<keyword evidence="2" id="KW-1185">Reference proteome</keyword>
<dbReference type="RefSeq" id="WP_280653971.1">
    <property type="nucleotide sequence ID" value="NZ_JANQDH010000038.1"/>
</dbReference>
<dbReference type="AlphaFoldDB" id="A0AA43GRF2"/>
<sequence length="47" mass="5331">MAIWKKASFMSCAVLGCHYHLHLPIENNIKVLMVAAKWLTIADFSLD</sequence>
<protein>
    <submittedName>
        <fullName evidence="1">Uncharacterized protein</fullName>
    </submittedName>
</protein>
<name>A0AA43GRF2_9CYAN</name>
<organism evidence="1 2">
    <name type="scientific">Chrysosporum bergii ANA360D</name>
    <dbReference type="NCBI Taxonomy" id="617107"/>
    <lineage>
        <taxon>Bacteria</taxon>
        <taxon>Bacillati</taxon>
        <taxon>Cyanobacteriota</taxon>
        <taxon>Cyanophyceae</taxon>
        <taxon>Nostocales</taxon>
        <taxon>Nodulariaceae</taxon>
        <taxon>Chrysosporum</taxon>
    </lineage>
</organism>
<dbReference type="Proteomes" id="UP001159387">
    <property type="component" value="Unassembled WGS sequence"/>
</dbReference>
<gene>
    <name evidence="1" type="ORF">NWP17_05835</name>
</gene>
<accession>A0AA43GRF2</accession>
<reference evidence="1 2" key="1">
    <citation type="journal article" date="2023" name="J. Phycol.">
        <title>Chrysosporum ovalisporum is synonymous with the true-branching cyanobacterium Umezakia natans (Nostocales/Aphanizomenonaceae).</title>
        <authorList>
            <person name="McGregor G.B."/>
            <person name="Sendall B.C."/>
            <person name="Niiyama Y."/>
            <person name="Tuji A."/>
            <person name="Willis A."/>
        </authorList>
    </citation>
    <scope>NUCLEOTIDE SEQUENCE [LARGE SCALE GENOMIC DNA]</scope>
    <source>
        <strain evidence="1 2">ANA360D</strain>
    </source>
</reference>